<dbReference type="InterPro" id="IPR024079">
    <property type="entry name" value="MetalloPept_cat_dom_sf"/>
</dbReference>
<sequence length="720" mass="84259">MASKNEEKDLKQRTSVYEKLWLMRSTLEKRLIFIAVIFVVLLIITVLVYSVFLRKPEICTSSACLETSMNLLNQIDVKLNPCHDFYKFSCGNFLKNTNLERERFRSAPDIMREEIQSKIKNMLEHPVDATQPRYLKLAKEFYRSCMNESSIEAEGLKWMKQIFKRLGGWPTLEGDDWQEEDFDWKKAVHKLRQMGLNFEFFIRLSVERDKKEPAKYILQLSDPYKSHRQPIAQDIKRIYLRYMENVAVHFGANLVDARIEQQDVLEFTLELARMSEESRRSNMSDLYNPYVLSELQFEFSSINWFEYISAILSPSVKLNYDEQILVPDPLYLRKLENLLLNTSKRVLANFMAWHTLQYYILFLPSELVNKAYEYMETINGNISRKPRWEMCVNTVKERMGPAVSSSFIEQYFDEETRQDVSEMMHNIKAQYKNTLESFEWIDEATRRMTKEKLLDSAVDIVSYSDVNSLSQLASSFNDVKIYHDNLLLSVVNLDQFALDGIFRKLRRPADRTNWLEDPDFVTGLDIVFSPDDDILVFPIGILGGLYYAKDRPKYSNYGALGTTIAQKLWQIITSTEYKGRIGEAKNWWSSSTLLNYEDRLKCLGNVFEGNIASRDYMKNSSKASEEDLSQLIGVKVSYDSYKRWVDKNGKESQYPGIQFTPEQLFWIQFSGPFCTKYASNLDSKQKMKLNGILSNLQEFSDDFGCESDDKMNVKEKCKIF</sequence>
<dbReference type="GO" id="GO:0016485">
    <property type="term" value="P:protein processing"/>
    <property type="evidence" value="ECO:0007669"/>
    <property type="project" value="TreeGrafter"/>
</dbReference>
<dbReference type="GO" id="GO:0005886">
    <property type="term" value="C:plasma membrane"/>
    <property type="evidence" value="ECO:0007669"/>
    <property type="project" value="UniProtKB-SubCell"/>
</dbReference>
<evidence type="ECO:0000259" key="11">
    <source>
        <dbReference type="Pfam" id="PF05649"/>
    </source>
</evidence>
<proteinExistence type="inferred from homology"/>
<dbReference type="GO" id="GO:0046872">
    <property type="term" value="F:metal ion binding"/>
    <property type="evidence" value="ECO:0007669"/>
    <property type="project" value="UniProtKB-KW"/>
</dbReference>
<evidence type="ECO:0000256" key="1">
    <source>
        <dbReference type="ARBA" id="ARBA00001947"/>
    </source>
</evidence>
<evidence type="ECO:0000256" key="9">
    <source>
        <dbReference type="SAM" id="Phobius"/>
    </source>
</evidence>
<organism evidence="12 13">
    <name type="scientific">Henosepilachna vigintioctopunctata</name>
    <dbReference type="NCBI Taxonomy" id="420089"/>
    <lineage>
        <taxon>Eukaryota</taxon>
        <taxon>Metazoa</taxon>
        <taxon>Ecdysozoa</taxon>
        <taxon>Arthropoda</taxon>
        <taxon>Hexapoda</taxon>
        <taxon>Insecta</taxon>
        <taxon>Pterygota</taxon>
        <taxon>Neoptera</taxon>
        <taxon>Endopterygota</taxon>
        <taxon>Coleoptera</taxon>
        <taxon>Polyphaga</taxon>
        <taxon>Cucujiformia</taxon>
        <taxon>Coccinelloidea</taxon>
        <taxon>Coccinellidae</taxon>
        <taxon>Epilachninae</taxon>
        <taxon>Epilachnini</taxon>
        <taxon>Henosepilachna</taxon>
    </lineage>
</organism>
<comment type="subcellular location">
    <subcellularLocation>
        <location evidence="2">Cell membrane</location>
        <topology evidence="2">Single-pass type II membrane protein</topology>
    </subcellularLocation>
</comment>
<evidence type="ECO:0000256" key="4">
    <source>
        <dbReference type="ARBA" id="ARBA00022670"/>
    </source>
</evidence>
<comment type="caution">
    <text evidence="12">The sequence shown here is derived from an EMBL/GenBank/DDBJ whole genome shotgun (WGS) entry which is preliminary data.</text>
</comment>
<evidence type="ECO:0000256" key="8">
    <source>
        <dbReference type="ARBA" id="ARBA00023049"/>
    </source>
</evidence>
<evidence type="ECO:0000256" key="6">
    <source>
        <dbReference type="ARBA" id="ARBA00022801"/>
    </source>
</evidence>
<evidence type="ECO:0000259" key="10">
    <source>
        <dbReference type="Pfam" id="PF01431"/>
    </source>
</evidence>
<evidence type="ECO:0000313" key="13">
    <source>
        <dbReference type="Proteomes" id="UP001431783"/>
    </source>
</evidence>
<dbReference type="Gene3D" id="1.10.1380.10">
    <property type="entry name" value="Neutral endopeptidase , domain2"/>
    <property type="match status" value="1"/>
</dbReference>
<keyword evidence="6" id="KW-0378">Hydrolase</keyword>
<dbReference type="PROSITE" id="PS51885">
    <property type="entry name" value="NEPRILYSIN"/>
    <property type="match status" value="1"/>
</dbReference>
<keyword evidence="9" id="KW-1133">Transmembrane helix</keyword>
<dbReference type="Pfam" id="PF05649">
    <property type="entry name" value="Peptidase_M13_N"/>
    <property type="match status" value="1"/>
</dbReference>
<protein>
    <submittedName>
        <fullName evidence="12">Uncharacterized protein</fullName>
    </submittedName>
</protein>
<evidence type="ECO:0000313" key="12">
    <source>
        <dbReference type="EMBL" id="KAK9871303.1"/>
    </source>
</evidence>
<keyword evidence="7" id="KW-0862">Zinc</keyword>
<dbReference type="EMBL" id="JARQZJ010000005">
    <property type="protein sequence ID" value="KAK9871303.1"/>
    <property type="molecule type" value="Genomic_DNA"/>
</dbReference>
<dbReference type="CDD" id="cd08662">
    <property type="entry name" value="M13"/>
    <property type="match status" value="1"/>
</dbReference>
<dbReference type="AlphaFoldDB" id="A0AAW1TRK3"/>
<dbReference type="SUPFAM" id="SSF55486">
    <property type="entry name" value="Metalloproteases ('zincins'), catalytic domain"/>
    <property type="match status" value="1"/>
</dbReference>
<reference evidence="12 13" key="1">
    <citation type="submission" date="2023-03" db="EMBL/GenBank/DDBJ databases">
        <title>Genome insight into feeding habits of ladybird beetles.</title>
        <authorList>
            <person name="Li H.-S."/>
            <person name="Huang Y.-H."/>
            <person name="Pang H."/>
        </authorList>
    </citation>
    <scope>NUCLEOTIDE SEQUENCE [LARGE SCALE GENOMIC DNA]</scope>
    <source>
        <strain evidence="12">SYSU_2023b</strain>
        <tissue evidence="12">Whole body</tissue>
    </source>
</reference>
<evidence type="ECO:0000256" key="3">
    <source>
        <dbReference type="ARBA" id="ARBA00007357"/>
    </source>
</evidence>
<comment type="cofactor">
    <cofactor evidence="1">
        <name>Zn(2+)</name>
        <dbReference type="ChEBI" id="CHEBI:29105"/>
    </cofactor>
</comment>
<feature type="domain" description="Peptidase M13 N-terminal" evidence="11">
    <location>
        <begin position="81"/>
        <end position="453"/>
    </location>
</feature>
<dbReference type="InterPro" id="IPR000718">
    <property type="entry name" value="Peptidase_M13"/>
</dbReference>
<feature type="transmembrane region" description="Helical" evidence="9">
    <location>
        <begin position="31"/>
        <end position="52"/>
    </location>
</feature>
<dbReference type="Pfam" id="PF01431">
    <property type="entry name" value="Peptidase_M13"/>
    <property type="match status" value="1"/>
</dbReference>
<evidence type="ECO:0000256" key="5">
    <source>
        <dbReference type="ARBA" id="ARBA00022723"/>
    </source>
</evidence>
<gene>
    <name evidence="12" type="ORF">WA026_011572</name>
</gene>
<evidence type="ECO:0000256" key="2">
    <source>
        <dbReference type="ARBA" id="ARBA00004401"/>
    </source>
</evidence>
<keyword evidence="9" id="KW-0472">Membrane</keyword>
<dbReference type="Proteomes" id="UP001431783">
    <property type="component" value="Unassembled WGS sequence"/>
</dbReference>
<keyword evidence="4" id="KW-0645">Protease</keyword>
<dbReference type="InterPro" id="IPR008753">
    <property type="entry name" value="Peptidase_M13_N"/>
</dbReference>
<evidence type="ECO:0000256" key="7">
    <source>
        <dbReference type="ARBA" id="ARBA00022833"/>
    </source>
</evidence>
<dbReference type="InterPro" id="IPR042089">
    <property type="entry name" value="Peptidase_M13_dom_2"/>
</dbReference>
<name>A0AAW1TRK3_9CUCU</name>
<keyword evidence="5" id="KW-0479">Metal-binding</keyword>
<dbReference type="PANTHER" id="PTHR11733:SF224">
    <property type="entry name" value="NEPRILYSIN-2"/>
    <property type="match status" value="1"/>
</dbReference>
<dbReference type="Gene3D" id="3.40.390.10">
    <property type="entry name" value="Collagenase (Catalytic Domain)"/>
    <property type="match status" value="1"/>
</dbReference>
<dbReference type="PANTHER" id="PTHR11733">
    <property type="entry name" value="ZINC METALLOPROTEASE FAMILY M13 NEPRILYSIN-RELATED"/>
    <property type="match status" value="1"/>
</dbReference>
<dbReference type="InterPro" id="IPR018497">
    <property type="entry name" value="Peptidase_M13_C"/>
</dbReference>
<feature type="domain" description="Peptidase M13 C-terminal" evidence="10">
    <location>
        <begin position="528"/>
        <end position="719"/>
    </location>
</feature>
<accession>A0AAW1TRK3</accession>
<keyword evidence="9" id="KW-0812">Transmembrane</keyword>
<keyword evidence="8" id="KW-0482">Metalloprotease</keyword>
<keyword evidence="13" id="KW-1185">Reference proteome</keyword>
<dbReference type="GO" id="GO:0004222">
    <property type="term" value="F:metalloendopeptidase activity"/>
    <property type="evidence" value="ECO:0007669"/>
    <property type="project" value="InterPro"/>
</dbReference>
<comment type="similarity">
    <text evidence="3">Belongs to the peptidase M13 family.</text>
</comment>